<dbReference type="EMBL" id="LSRX01000867">
    <property type="protein sequence ID" value="OLP87323.1"/>
    <property type="molecule type" value="Genomic_DNA"/>
</dbReference>
<reference evidence="2 3" key="1">
    <citation type="submission" date="2016-02" db="EMBL/GenBank/DDBJ databases">
        <title>Genome analysis of coral dinoflagellate symbionts highlights evolutionary adaptations to a symbiotic lifestyle.</title>
        <authorList>
            <person name="Aranda M."/>
            <person name="Li Y."/>
            <person name="Liew Y.J."/>
            <person name="Baumgarten S."/>
            <person name="Simakov O."/>
            <person name="Wilson M."/>
            <person name="Piel J."/>
            <person name="Ashoor H."/>
            <person name="Bougouffa S."/>
            <person name="Bajic V.B."/>
            <person name="Ryu T."/>
            <person name="Ravasi T."/>
            <person name="Bayer T."/>
            <person name="Micklem G."/>
            <person name="Kim H."/>
            <person name="Bhak J."/>
            <person name="Lajeunesse T.C."/>
            <person name="Voolstra C.R."/>
        </authorList>
    </citation>
    <scope>NUCLEOTIDE SEQUENCE [LARGE SCALE GENOMIC DNA]</scope>
    <source>
        <strain evidence="2 3">CCMP2467</strain>
    </source>
</reference>
<feature type="compositionally biased region" description="Polar residues" evidence="1">
    <location>
        <begin position="148"/>
        <end position="163"/>
    </location>
</feature>
<protein>
    <submittedName>
        <fullName evidence="2">Uncharacterized protein</fullName>
    </submittedName>
</protein>
<feature type="region of interest" description="Disordered" evidence="1">
    <location>
        <begin position="148"/>
        <end position="172"/>
    </location>
</feature>
<dbReference type="AlphaFoldDB" id="A0A1Q9CWL1"/>
<evidence type="ECO:0000313" key="2">
    <source>
        <dbReference type="EMBL" id="OLP87323.1"/>
    </source>
</evidence>
<evidence type="ECO:0000313" key="3">
    <source>
        <dbReference type="Proteomes" id="UP000186817"/>
    </source>
</evidence>
<proteinExistence type="predicted"/>
<gene>
    <name evidence="2" type="ORF">AK812_SmicGene31476</name>
</gene>
<sequence length="345" mass="36086">MSRSKKSMTGYHGNSDIIAHLLHLIVQLALFPRPPAADAVLQVHSRSVNTANQSMQVGSLGIPLNKEVQAPGVNVTVPFSSANGSPGSGPGMTGTGSDDASAQDIGGRRLKSASEVKDAASGEGQHQDNAVRIGGGWHVLNWEEIGSQSNGLSPRSPTRTCSGSYPGGPGERHPFAHGAPSRHMPGYRFAYGAYTIGTAPGNTVPSTDPARLAKEVSRGRLRPRYGFYRVLRPRSALGPTSCQRPGRPRKGPMVREQRAAIWPDATIDGATDEHIPPDEDAGEGFLGPDDGSMYPNGRSCLPASSGPGEVSSPQAPAGSRTRPSSARSSRETLSVMAQVAESSPA</sequence>
<dbReference type="Proteomes" id="UP000186817">
    <property type="component" value="Unassembled WGS sequence"/>
</dbReference>
<organism evidence="2 3">
    <name type="scientific">Symbiodinium microadriaticum</name>
    <name type="common">Dinoflagellate</name>
    <name type="synonym">Zooxanthella microadriatica</name>
    <dbReference type="NCBI Taxonomy" id="2951"/>
    <lineage>
        <taxon>Eukaryota</taxon>
        <taxon>Sar</taxon>
        <taxon>Alveolata</taxon>
        <taxon>Dinophyceae</taxon>
        <taxon>Suessiales</taxon>
        <taxon>Symbiodiniaceae</taxon>
        <taxon>Symbiodinium</taxon>
    </lineage>
</organism>
<feature type="region of interest" description="Disordered" evidence="1">
    <location>
        <begin position="78"/>
        <end position="130"/>
    </location>
</feature>
<comment type="caution">
    <text evidence="2">The sequence shown here is derived from an EMBL/GenBank/DDBJ whole genome shotgun (WGS) entry which is preliminary data.</text>
</comment>
<accession>A0A1Q9CWL1</accession>
<dbReference type="OrthoDB" id="418233at2759"/>
<evidence type="ECO:0000256" key="1">
    <source>
        <dbReference type="SAM" id="MobiDB-lite"/>
    </source>
</evidence>
<keyword evidence="3" id="KW-1185">Reference proteome</keyword>
<feature type="region of interest" description="Disordered" evidence="1">
    <location>
        <begin position="264"/>
        <end position="345"/>
    </location>
</feature>
<name>A0A1Q9CWL1_SYMMI</name>